<evidence type="ECO:0000256" key="1">
    <source>
        <dbReference type="ARBA" id="ARBA00004651"/>
    </source>
</evidence>
<feature type="transmembrane region" description="Helical" evidence="7">
    <location>
        <begin position="30"/>
        <end position="50"/>
    </location>
</feature>
<dbReference type="PANTHER" id="PTHR33884">
    <property type="entry name" value="UPF0410 PROTEIN YMGE"/>
    <property type="match status" value="1"/>
</dbReference>
<keyword evidence="5 7" id="KW-1133">Transmembrane helix</keyword>
<evidence type="ECO:0000256" key="4">
    <source>
        <dbReference type="ARBA" id="ARBA00022692"/>
    </source>
</evidence>
<proteinExistence type="inferred from homology"/>
<evidence type="ECO:0000256" key="7">
    <source>
        <dbReference type="SAM" id="Phobius"/>
    </source>
</evidence>
<keyword evidence="9" id="KW-1185">Reference proteome</keyword>
<dbReference type="Pfam" id="PF04226">
    <property type="entry name" value="Transgly_assoc"/>
    <property type="match status" value="1"/>
</dbReference>
<dbReference type="PANTHER" id="PTHR33884:SF3">
    <property type="entry name" value="UPF0410 PROTEIN YMGE"/>
    <property type="match status" value="1"/>
</dbReference>
<dbReference type="PATRIC" id="fig|186479.3.peg.8387"/>
<protein>
    <submittedName>
        <fullName evidence="8">Transglycosylase</fullName>
    </submittedName>
</protein>
<keyword evidence="3" id="KW-1003">Cell membrane</keyword>
<dbReference type="Proteomes" id="UP000050509">
    <property type="component" value="Unassembled WGS sequence"/>
</dbReference>
<sequence length="90" mass="9474">MNFILWLLFGALVGWLASIVMRTDAQQGALMNIIVGIVGAFLGGFLFNLLGLGGANINNNNFSLGALLVSFIGAVVLLGIVNLVRRGSVR</sequence>
<dbReference type="EMBL" id="LJCR01000453">
    <property type="protein sequence ID" value="KPV52718.1"/>
    <property type="molecule type" value="Genomic_DNA"/>
</dbReference>
<evidence type="ECO:0000256" key="6">
    <source>
        <dbReference type="ARBA" id="ARBA00023136"/>
    </source>
</evidence>
<evidence type="ECO:0000313" key="9">
    <source>
        <dbReference type="Proteomes" id="UP000050509"/>
    </source>
</evidence>
<keyword evidence="4 7" id="KW-0812">Transmembrane</keyword>
<dbReference type="InterPro" id="IPR007341">
    <property type="entry name" value="Transgly_assoc"/>
</dbReference>
<gene>
    <name evidence="8" type="ORF">SE17_13815</name>
</gene>
<evidence type="ECO:0000313" key="8">
    <source>
        <dbReference type="EMBL" id="KPV52718.1"/>
    </source>
</evidence>
<dbReference type="AlphaFoldDB" id="A0A0P9DAI2"/>
<keyword evidence="6 7" id="KW-0472">Membrane</keyword>
<evidence type="ECO:0000256" key="2">
    <source>
        <dbReference type="ARBA" id="ARBA00011006"/>
    </source>
</evidence>
<feature type="transmembrane region" description="Helical" evidence="7">
    <location>
        <begin position="62"/>
        <end position="84"/>
    </location>
</feature>
<name>A0A0P9DAI2_9CHLR</name>
<evidence type="ECO:0000256" key="3">
    <source>
        <dbReference type="ARBA" id="ARBA00022475"/>
    </source>
</evidence>
<comment type="similarity">
    <text evidence="2">Belongs to the UPF0410 family.</text>
</comment>
<feature type="transmembrane region" description="Helical" evidence="7">
    <location>
        <begin position="6"/>
        <end position="23"/>
    </location>
</feature>
<organism evidence="8 9">
    <name type="scientific">Kouleothrix aurantiaca</name>
    <dbReference type="NCBI Taxonomy" id="186479"/>
    <lineage>
        <taxon>Bacteria</taxon>
        <taxon>Bacillati</taxon>
        <taxon>Chloroflexota</taxon>
        <taxon>Chloroflexia</taxon>
        <taxon>Chloroflexales</taxon>
        <taxon>Roseiflexineae</taxon>
        <taxon>Roseiflexaceae</taxon>
        <taxon>Kouleothrix</taxon>
    </lineage>
</organism>
<comment type="caution">
    <text evidence="8">The sequence shown here is derived from an EMBL/GenBank/DDBJ whole genome shotgun (WGS) entry which is preliminary data.</text>
</comment>
<accession>A0A0P9DAI2</accession>
<evidence type="ECO:0000256" key="5">
    <source>
        <dbReference type="ARBA" id="ARBA00022989"/>
    </source>
</evidence>
<dbReference type="GO" id="GO:0005886">
    <property type="term" value="C:plasma membrane"/>
    <property type="evidence" value="ECO:0007669"/>
    <property type="project" value="UniProtKB-SubCell"/>
</dbReference>
<comment type="subcellular location">
    <subcellularLocation>
        <location evidence="1">Cell membrane</location>
        <topology evidence="1">Multi-pass membrane protein</topology>
    </subcellularLocation>
</comment>
<reference evidence="8 9" key="1">
    <citation type="submission" date="2015-09" db="EMBL/GenBank/DDBJ databases">
        <title>Draft genome sequence of Kouleothrix aurantiaca JCM 19913.</title>
        <authorList>
            <person name="Hemp J."/>
        </authorList>
    </citation>
    <scope>NUCLEOTIDE SEQUENCE [LARGE SCALE GENOMIC DNA]</scope>
    <source>
        <strain evidence="8 9">COM-B</strain>
    </source>
</reference>